<dbReference type="SUPFAM" id="SSF53822">
    <property type="entry name" value="Periplasmic binding protein-like I"/>
    <property type="match status" value="1"/>
</dbReference>
<feature type="domain" description="HTH lacI-type" evidence="4">
    <location>
        <begin position="2"/>
        <end position="56"/>
    </location>
</feature>
<keyword evidence="1" id="KW-0805">Transcription regulation</keyword>
<dbReference type="InterPro" id="IPR028082">
    <property type="entry name" value="Peripla_BP_I"/>
</dbReference>
<keyword evidence="3" id="KW-0804">Transcription</keyword>
<dbReference type="AlphaFoldDB" id="A0A1J5QGI6"/>
<sequence length="338" mass="36853">MATRADVAKLAGVSESTVSYALSGVRSIKPETRERILSAVAELNYHPHFAAGVLAGGKAKALALHFPGGEYGIAASVLDYLTGAANAARERGYHLTLWPNEETQMSEIEIFCKSGLIGGVLLMEIRMKDDRVDYLTEAGVPCTLIGRTSTPDLYKYVDRDFELVSQKAIDYLFQLGHRQIAFMNNERKYKGIKIGVDTRFQSAIVKYSKKIGVNTIELLSLNEAASGRNAFIELREKHPEVTALIGVNDLATIGFVNAANEFGVRIPDELSVISLNTPDSQVQMAWPPLTTISVPANEIGRAAADILIDQLEGTVTMSDQQLWVGDLVVRGTTAPVRQ</sequence>
<dbReference type="InterPro" id="IPR000843">
    <property type="entry name" value="HTH_LacI"/>
</dbReference>
<dbReference type="InterPro" id="IPR046335">
    <property type="entry name" value="LacI/GalR-like_sensor"/>
</dbReference>
<evidence type="ECO:0000256" key="1">
    <source>
        <dbReference type="ARBA" id="ARBA00023015"/>
    </source>
</evidence>
<accession>A0A1J5QGI6</accession>
<dbReference type="Pfam" id="PF00356">
    <property type="entry name" value="LacI"/>
    <property type="match status" value="1"/>
</dbReference>
<proteinExistence type="predicted"/>
<comment type="caution">
    <text evidence="5">The sequence shown here is derived from an EMBL/GenBank/DDBJ whole genome shotgun (WGS) entry which is preliminary data.</text>
</comment>
<evidence type="ECO:0000313" key="5">
    <source>
        <dbReference type="EMBL" id="OIQ82657.1"/>
    </source>
</evidence>
<dbReference type="CDD" id="cd01392">
    <property type="entry name" value="HTH_LacI"/>
    <property type="match status" value="1"/>
</dbReference>
<name>A0A1J5QGI6_9ZZZZ</name>
<dbReference type="EMBL" id="MLJW01000780">
    <property type="protein sequence ID" value="OIQ82657.1"/>
    <property type="molecule type" value="Genomic_DNA"/>
</dbReference>
<dbReference type="Gene3D" id="3.40.50.2300">
    <property type="match status" value="2"/>
</dbReference>
<reference evidence="5" key="1">
    <citation type="submission" date="2016-10" db="EMBL/GenBank/DDBJ databases">
        <title>Sequence of Gallionella enrichment culture.</title>
        <authorList>
            <person name="Poehlein A."/>
            <person name="Muehling M."/>
            <person name="Daniel R."/>
        </authorList>
    </citation>
    <scope>NUCLEOTIDE SEQUENCE</scope>
</reference>
<dbReference type="Pfam" id="PF13377">
    <property type="entry name" value="Peripla_BP_3"/>
    <property type="match status" value="1"/>
</dbReference>
<keyword evidence="2" id="KW-0238">DNA-binding</keyword>
<dbReference type="PROSITE" id="PS50932">
    <property type="entry name" value="HTH_LACI_2"/>
    <property type="match status" value="1"/>
</dbReference>
<dbReference type="SUPFAM" id="SSF47413">
    <property type="entry name" value="lambda repressor-like DNA-binding domains"/>
    <property type="match status" value="1"/>
</dbReference>
<gene>
    <name evidence="5" type="primary">ccpA_6</name>
    <name evidence="5" type="ORF">GALL_355560</name>
</gene>
<dbReference type="GO" id="GO:0000976">
    <property type="term" value="F:transcription cis-regulatory region binding"/>
    <property type="evidence" value="ECO:0007669"/>
    <property type="project" value="TreeGrafter"/>
</dbReference>
<evidence type="ECO:0000256" key="2">
    <source>
        <dbReference type="ARBA" id="ARBA00023125"/>
    </source>
</evidence>
<dbReference type="PANTHER" id="PTHR30146:SF153">
    <property type="entry name" value="LACTOSE OPERON REPRESSOR"/>
    <property type="match status" value="1"/>
</dbReference>
<protein>
    <submittedName>
        <fullName evidence="5">Catabolite control protein A</fullName>
    </submittedName>
</protein>
<dbReference type="SMART" id="SM00354">
    <property type="entry name" value="HTH_LACI"/>
    <property type="match status" value="1"/>
</dbReference>
<dbReference type="PANTHER" id="PTHR30146">
    <property type="entry name" value="LACI-RELATED TRANSCRIPTIONAL REPRESSOR"/>
    <property type="match status" value="1"/>
</dbReference>
<evidence type="ECO:0000256" key="3">
    <source>
        <dbReference type="ARBA" id="ARBA00023163"/>
    </source>
</evidence>
<dbReference type="Gene3D" id="1.10.260.40">
    <property type="entry name" value="lambda repressor-like DNA-binding domains"/>
    <property type="match status" value="1"/>
</dbReference>
<dbReference type="InterPro" id="IPR010982">
    <property type="entry name" value="Lambda_DNA-bd_dom_sf"/>
</dbReference>
<evidence type="ECO:0000259" key="4">
    <source>
        <dbReference type="PROSITE" id="PS50932"/>
    </source>
</evidence>
<dbReference type="GO" id="GO:0003700">
    <property type="term" value="F:DNA-binding transcription factor activity"/>
    <property type="evidence" value="ECO:0007669"/>
    <property type="project" value="TreeGrafter"/>
</dbReference>
<organism evidence="5">
    <name type="scientific">mine drainage metagenome</name>
    <dbReference type="NCBI Taxonomy" id="410659"/>
    <lineage>
        <taxon>unclassified sequences</taxon>
        <taxon>metagenomes</taxon>
        <taxon>ecological metagenomes</taxon>
    </lineage>
</organism>